<dbReference type="RefSeq" id="WP_181472059.1">
    <property type="nucleotide sequence ID" value="NZ_JACEFG010000002.1"/>
</dbReference>
<dbReference type="AlphaFoldDB" id="A0A838CT21"/>
<evidence type="ECO:0000256" key="1">
    <source>
        <dbReference type="SAM" id="Phobius"/>
    </source>
</evidence>
<keyword evidence="1" id="KW-0472">Membrane</keyword>
<keyword evidence="3" id="KW-1185">Reference proteome</keyword>
<reference evidence="2 3" key="1">
    <citation type="journal article" date="2004" name="Extremophiles">
        <title>Halobacillus locisalis sp. nov., a halophilic bacterium isolated from a marine solar saltern of the Yellow Sea in Korea.</title>
        <authorList>
            <person name="Yoon J.H."/>
            <person name="Kang K.H."/>
            <person name="Oh T.K."/>
            <person name="Park Y.H."/>
        </authorList>
    </citation>
    <scope>NUCLEOTIDE SEQUENCE [LARGE SCALE GENOMIC DNA]</scope>
    <source>
        <strain evidence="2 3">KCTC 3788</strain>
    </source>
</reference>
<sequence>MLLKLSRLLFSVLVISSSVYILVTKNFDFIPYLLMALGASTLVIGISEVRSDKRNFWGYVSIAATFVVLYTLFDILSNTNLSIFL</sequence>
<dbReference type="EMBL" id="JACEFG010000002">
    <property type="protein sequence ID" value="MBA2175013.1"/>
    <property type="molecule type" value="Genomic_DNA"/>
</dbReference>
<protein>
    <recommendedName>
        <fullName evidence="4">DUF3953 domain-containing protein</fullName>
    </recommendedName>
</protein>
<comment type="caution">
    <text evidence="2">The sequence shown here is derived from an EMBL/GenBank/DDBJ whole genome shotgun (WGS) entry which is preliminary data.</text>
</comment>
<feature type="transmembrane region" description="Helical" evidence="1">
    <location>
        <begin position="56"/>
        <end position="76"/>
    </location>
</feature>
<evidence type="ECO:0000313" key="3">
    <source>
        <dbReference type="Proteomes" id="UP000571017"/>
    </source>
</evidence>
<proteinExistence type="predicted"/>
<keyword evidence="1" id="KW-0812">Transmembrane</keyword>
<gene>
    <name evidence="2" type="ORF">H0266_08925</name>
</gene>
<feature type="transmembrane region" description="Helical" evidence="1">
    <location>
        <begin position="7"/>
        <end position="23"/>
    </location>
</feature>
<dbReference type="Proteomes" id="UP000571017">
    <property type="component" value="Unassembled WGS sequence"/>
</dbReference>
<keyword evidence="1" id="KW-1133">Transmembrane helix</keyword>
<organism evidence="2 3">
    <name type="scientific">Halobacillus locisalis</name>
    <dbReference type="NCBI Taxonomy" id="220753"/>
    <lineage>
        <taxon>Bacteria</taxon>
        <taxon>Bacillati</taxon>
        <taxon>Bacillota</taxon>
        <taxon>Bacilli</taxon>
        <taxon>Bacillales</taxon>
        <taxon>Bacillaceae</taxon>
        <taxon>Halobacillus</taxon>
    </lineage>
</organism>
<feature type="transmembrane region" description="Helical" evidence="1">
    <location>
        <begin position="29"/>
        <end position="49"/>
    </location>
</feature>
<name>A0A838CT21_9BACI</name>
<accession>A0A838CT21</accession>
<evidence type="ECO:0000313" key="2">
    <source>
        <dbReference type="EMBL" id="MBA2175013.1"/>
    </source>
</evidence>
<evidence type="ECO:0008006" key="4">
    <source>
        <dbReference type="Google" id="ProtNLM"/>
    </source>
</evidence>